<dbReference type="InterPro" id="IPR036188">
    <property type="entry name" value="FAD/NAD-bd_sf"/>
</dbReference>
<dbReference type="PANTHER" id="PTHR10961">
    <property type="entry name" value="PEROXISOMAL SARCOSINE OXIDASE"/>
    <property type="match status" value="1"/>
</dbReference>
<protein>
    <submittedName>
        <fullName evidence="6">Sarcosine oxidase</fullName>
    </submittedName>
</protein>
<evidence type="ECO:0000313" key="6">
    <source>
        <dbReference type="EMBL" id="GGC40320.1"/>
    </source>
</evidence>
<dbReference type="Gene3D" id="3.30.9.10">
    <property type="entry name" value="D-Amino Acid Oxidase, subunit A, domain 2"/>
    <property type="match status" value="1"/>
</dbReference>
<evidence type="ECO:0000256" key="4">
    <source>
        <dbReference type="ARBA" id="ARBA00023002"/>
    </source>
</evidence>
<organism evidence="6 7">
    <name type="scientific">Brevibacterium sediminis</name>
    <dbReference type="NCBI Taxonomy" id="1857024"/>
    <lineage>
        <taxon>Bacteria</taxon>
        <taxon>Bacillati</taxon>
        <taxon>Actinomycetota</taxon>
        <taxon>Actinomycetes</taxon>
        <taxon>Micrococcales</taxon>
        <taxon>Brevibacteriaceae</taxon>
        <taxon>Brevibacterium</taxon>
    </lineage>
</organism>
<evidence type="ECO:0000256" key="2">
    <source>
        <dbReference type="ARBA" id="ARBA00022630"/>
    </source>
</evidence>
<dbReference type="EMBL" id="BMJG01000008">
    <property type="protein sequence ID" value="GGC40320.1"/>
    <property type="molecule type" value="Genomic_DNA"/>
</dbReference>
<dbReference type="InterPro" id="IPR045170">
    <property type="entry name" value="MTOX"/>
</dbReference>
<keyword evidence="2" id="KW-0285">Flavoprotein</keyword>
<keyword evidence="4" id="KW-0560">Oxidoreductase</keyword>
<dbReference type="PANTHER" id="PTHR10961:SF7">
    <property type="entry name" value="FAD DEPENDENT OXIDOREDUCTASE DOMAIN-CONTAINING PROTEIN"/>
    <property type="match status" value="1"/>
</dbReference>
<feature type="domain" description="FAD dependent oxidoreductase" evidence="5">
    <location>
        <begin position="5"/>
        <end position="353"/>
    </location>
</feature>
<keyword evidence="3" id="KW-0274">FAD</keyword>
<dbReference type="Gene3D" id="3.50.50.60">
    <property type="entry name" value="FAD/NAD(P)-binding domain"/>
    <property type="match status" value="1"/>
</dbReference>
<name>A0ABQ1MGX2_9MICO</name>
<dbReference type="Pfam" id="PF01266">
    <property type="entry name" value="DAO"/>
    <property type="match status" value="1"/>
</dbReference>
<evidence type="ECO:0000256" key="3">
    <source>
        <dbReference type="ARBA" id="ARBA00022827"/>
    </source>
</evidence>
<dbReference type="Proteomes" id="UP000632322">
    <property type="component" value="Unassembled WGS sequence"/>
</dbReference>
<comment type="cofactor">
    <cofactor evidence="1">
        <name>FAD</name>
        <dbReference type="ChEBI" id="CHEBI:57692"/>
    </cofactor>
</comment>
<dbReference type="SUPFAM" id="SSF51905">
    <property type="entry name" value="FAD/NAD(P)-binding domain"/>
    <property type="match status" value="1"/>
</dbReference>
<evidence type="ECO:0000313" key="7">
    <source>
        <dbReference type="Proteomes" id="UP000632322"/>
    </source>
</evidence>
<sequence length="375" mass="41230">MNTPRIAVIGTGTIGAQVLWQLARRGVDAVGYELYSPGHPRGAAGGESRLFRYIELEDMRYLPVVRRADELWNELQETALPRLRSLDGALTIVEEGTVASTTALESAELLGDRAEVLSQDDMRRQYPDFRLHENEFGILDRDAGTIYPDRAIQAAANAAIEMGASIRTESRVTGIEQRGAQVRVTTGDSDELFDKVVVAAGAWTSALLPEMAPLLAPRRLLSTWFLPRPGSDLSGLVPYIRAAPNYSYGLPTADGSAMKLGLGFANHKVVESPDSADVRVVESDLTAVRELVRDFFPNLESYPMRINPYFESYTQSRIEYVGKHPSTNNVLVMAGFSGKGFKTSPAIGELGAQFVLEQEISEEYSFIVGQDHQPF</sequence>
<proteinExistence type="predicted"/>
<evidence type="ECO:0000259" key="5">
    <source>
        <dbReference type="Pfam" id="PF01266"/>
    </source>
</evidence>
<dbReference type="InterPro" id="IPR006076">
    <property type="entry name" value="FAD-dep_OxRdtase"/>
</dbReference>
<dbReference type="RefSeq" id="WP_181271695.1">
    <property type="nucleotide sequence ID" value="NZ_BMJG01000008.1"/>
</dbReference>
<evidence type="ECO:0000256" key="1">
    <source>
        <dbReference type="ARBA" id="ARBA00001974"/>
    </source>
</evidence>
<reference evidence="7" key="1">
    <citation type="journal article" date="2019" name="Int. J. Syst. Evol. Microbiol.">
        <title>The Global Catalogue of Microorganisms (GCM) 10K type strain sequencing project: providing services to taxonomists for standard genome sequencing and annotation.</title>
        <authorList>
            <consortium name="The Broad Institute Genomics Platform"/>
            <consortium name="The Broad Institute Genome Sequencing Center for Infectious Disease"/>
            <person name="Wu L."/>
            <person name="Ma J."/>
        </authorList>
    </citation>
    <scope>NUCLEOTIDE SEQUENCE [LARGE SCALE GENOMIC DNA]</scope>
    <source>
        <strain evidence="7">CGMCC 1.15472</strain>
    </source>
</reference>
<keyword evidence="7" id="KW-1185">Reference proteome</keyword>
<comment type="caution">
    <text evidence="6">The sequence shown here is derived from an EMBL/GenBank/DDBJ whole genome shotgun (WGS) entry which is preliminary data.</text>
</comment>
<accession>A0ABQ1MGX2</accession>
<gene>
    <name evidence="6" type="ORF">GCM10010974_23470</name>
</gene>